<comment type="caution">
    <text evidence="3">The sequence shown here is derived from an EMBL/GenBank/DDBJ whole genome shotgun (WGS) entry which is preliminary data.</text>
</comment>
<evidence type="ECO:0000313" key="4">
    <source>
        <dbReference type="Proteomes" id="UP000029024"/>
    </source>
</evidence>
<feature type="compositionally biased region" description="Polar residues" evidence="2">
    <location>
        <begin position="21"/>
        <end position="31"/>
    </location>
</feature>
<dbReference type="AlphaFoldDB" id="A0A087BHJ7"/>
<keyword evidence="1" id="KW-0175">Coiled coil</keyword>
<organism evidence="3 4">
    <name type="scientific">Bifidobacterium longum subsp. suis</name>
    <dbReference type="NCBI Taxonomy" id="1695"/>
    <lineage>
        <taxon>Bacteria</taxon>
        <taxon>Bacillati</taxon>
        <taxon>Actinomycetota</taxon>
        <taxon>Actinomycetes</taxon>
        <taxon>Bifidobacteriales</taxon>
        <taxon>Bifidobacteriaceae</taxon>
        <taxon>Bifidobacterium</taxon>
    </lineage>
</organism>
<gene>
    <name evidence="3" type="ORF">BLSS_1794</name>
</gene>
<feature type="compositionally biased region" description="Low complexity" evidence="2">
    <location>
        <begin position="32"/>
        <end position="50"/>
    </location>
</feature>
<feature type="coiled-coil region" evidence="1">
    <location>
        <begin position="103"/>
        <end position="137"/>
    </location>
</feature>
<dbReference type="EMBL" id="JGZA01000013">
    <property type="protein sequence ID" value="KFI70497.1"/>
    <property type="molecule type" value="Genomic_DNA"/>
</dbReference>
<feature type="region of interest" description="Disordered" evidence="2">
    <location>
        <begin position="1"/>
        <end position="87"/>
    </location>
</feature>
<dbReference type="RefSeq" id="WP_152596670.1">
    <property type="nucleotide sequence ID" value="NZ_JGZA01000013.1"/>
</dbReference>
<proteinExistence type="predicted"/>
<dbReference type="Proteomes" id="UP000029024">
    <property type="component" value="Unassembled WGS sequence"/>
</dbReference>
<feature type="compositionally biased region" description="Low complexity" evidence="2">
    <location>
        <begin position="1"/>
        <end position="20"/>
    </location>
</feature>
<evidence type="ECO:0000256" key="1">
    <source>
        <dbReference type="SAM" id="Coils"/>
    </source>
</evidence>
<evidence type="ECO:0008006" key="5">
    <source>
        <dbReference type="Google" id="ProtNLM"/>
    </source>
</evidence>
<protein>
    <recommendedName>
        <fullName evidence="5">Scaffolding protein</fullName>
    </recommendedName>
</protein>
<evidence type="ECO:0000256" key="2">
    <source>
        <dbReference type="SAM" id="MobiDB-lite"/>
    </source>
</evidence>
<name>A0A087BHJ7_BIFLN</name>
<sequence>MADAAATATADSASNTTNTTVGSPASGDSNVSAASQSTQATATRAQAEEALQNLVNDAPATEEPKTSEELQQSEPDPETTETGTAGEEIEGEAELGDKGKKALNRMKAAVKASKHEAETLKAKISELETRIFSANVEKAATGKLQHPELATRLVEGVDVKSDQKAIDKAIDAILREYPDLGVPAQTEPADGSLQQLFDAKPATHEGESRTSANAAVFGSQLAALGL</sequence>
<reference evidence="3 4" key="1">
    <citation type="submission" date="2014-03" db="EMBL/GenBank/DDBJ databases">
        <title>Genomics of Bifidobacteria.</title>
        <authorList>
            <person name="Ventura M."/>
            <person name="Milani C."/>
            <person name="Lugli G.A."/>
        </authorList>
    </citation>
    <scope>NUCLEOTIDE SEQUENCE [LARGE SCALE GENOMIC DNA]</scope>
    <source>
        <strain evidence="3 4">LMG 21814</strain>
    </source>
</reference>
<evidence type="ECO:0000313" key="3">
    <source>
        <dbReference type="EMBL" id="KFI70497.1"/>
    </source>
</evidence>
<accession>A0A087BHJ7</accession>